<dbReference type="InterPro" id="IPR010730">
    <property type="entry name" value="HET"/>
</dbReference>
<dbReference type="PANTHER" id="PTHR24148">
    <property type="entry name" value="ANKYRIN REPEAT DOMAIN-CONTAINING PROTEIN 39 HOMOLOG-RELATED"/>
    <property type="match status" value="1"/>
</dbReference>
<name>A0AA39QVQ1_9LECA</name>
<evidence type="ECO:0000313" key="3">
    <source>
        <dbReference type="Proteomes" id="UP001166286"/>
    </source>
</evidence>
<dbReference type="Pfam" id="PF06985">
    <property type="entry name" value="HET"/>
    <property type="match status" value="1"/>
</dbReference>
<feature type="domain" description="Heterokaryon incompatibility" evidence="1">
    <location>
        <begin position="48"/>
        <end position="205"/>
    </location>
</feature>
<dbReference type="Proteomes" id="UP001166286">
    <property type="component" value="Unassembled WGS sequence"/>
</dbReference>
<dbReference type="Pfam" id="PF26639">
    <property type="entry name" value="Het-6_barrel"/>
    <property type="match status" value="1"/>
</dbReference>
<comment type="caution">
    <text evidence="2">The sequence shown here is derived from an EMBL/GenBank/DDBJ whole genome shotgun (WGS) entry which is preliminary data.</text>
</comment>
<dbReference type="InterPro" id="IPR052895">
    <property type="entry name" value="HetReg/Transcr_Mod"/>
</dbReference>
<sequence length="583" mass="66194">MTLFKYKPLATPSTLRLVLIPPNDDSKTNDKLQLYLLHKEFSEVRKRYYALSYVWGNPDKVHTIGLNGQDFQVTDNLMFFLRRKRTVTLAFWIDAICINQDDEAEKSEQIARMGEIYKNASSVYAELGPATEDEQAVVRKIEYLSISVAAEMQRIQSEEGKTTRAILESIRLPPEFVEPYDNQMWEDLQSFFRRPWWKRVWIIQEATALHSKGTYLLCGEVEVLLVHALGCSVALHIVGLQQLRRNTPDPLIKNYSVQRISRILSKRQGEMVIPLLDVLEDFRGLLATDPRDIVYAALNIANDVKEGEVRPDYGASVANVYRAVAVHYLRNTVEPLRILSHCGTAFPNLDDQPGWASWVPLWQNRFSRSILSNRITAEDGSKRPAYNPCGIAQFSAELYPIRMEDNVLLIHGFRIDRISSLSNPCVSRSIRDGVRLVNSWIPKGPTALYPTGEIIFDAFLKTVVANMSDSADNPQRGGKAYWDTEKGCFDGGDFEHEGWHVLRYARMRRLAYSMNGYMALVSHQAMEGDLLYALFGGSVLYTLRPKGDQFILVGECYVHGLMDGEAMQFLETGQAVTEVVSTV</sequence>
<evidence type="ECO:0000259" key="1">
    <source>
        <dbReference type="Pfam" id="PF06985"/>
    </source>
</evidence>
<keyword evidence="3" id="KW-1185">Reference proteome</keyword>
<dbReference type="EMBL" id="JAFEKC020000019">
    <property type="protein sequence ID" value="KAK0508970.1"/>
    <property type="molecule type" value="Genomic_DNA"/>
</dbReference>
<dbReference type="AlphaFoldDB" id="A0AA39QVQ1"/>
<reference evidence="2" key="1">
    <citation type="submission" date="2023-03" db="EMBL/GenBank/DDBJ databases">
        <title>Complete genome of Cladonia borealis.</title>
        <authorList>
            <person name="Park H."/>
        </authorList>
    </citation>
    <scope>NUCLEOTIDE SEQUENCE</scope>
    <source>
        <strain evidence="2">ANT050790</strain>
    </source>
</reference>
<dbReference type="PANTHER" id="PTHR24148:SF64">
    <property type="entry name" value="HETEROKARYON INCOMPATIBILITY DOMAIN-CONTAINING PROTEIN"/>
    <property type="match status" value="1"/>
</dbReference>
<evidence type="ECO:0000313" key="2">
    <source>
        <dbReference type="EMBL" id="KAK0508970.1"/>
    </source>
</evidence>
<protein>
    <recommendedName>
        <fullName evidence="1">Heterokaryon incompatibility domain-containing protein</fullName>
    </recommendedName>
</protein>
<gene>
    <name evidence="2" type="ORF">JMJ35_008341</name>
</gene>
<accession>A0AA39QVQ1</accession>
<organism evidence="2 3">
    <name type="scientific">Cladonia borealis</name>
    <dbReference type="NCBI Taxonomy" id="184061"/>
    <lineage>
        <taxon>Eukaryota</taxon>
        <taxon>Fungi</taxon>
        <taxon>Dikarya</taxon>
        <taxon>Ascomycota</taxon>
        <taxon>Pezizomycotina</taxon>
        <taxon>Lecanoromycetes</taxon>
        <taxon>OSLEUM clade</taxon>
        <taxon>Lecanoromycetidae</taxon>
        <taxon>Lecanorales</taxon>
        <taxon>Lecanorineae</taxon>
        <taxon>Cladoniaceae</taxon>
        <taxon>Cladonia</taxon>
    </lineage>
</organism>
<proteinExistence type="predicted"/>